<feature type="domain" description="O-antigen ligase-related" evidence="7">
    <location>
        <begin position="14"/>
        <end position="97"/>
    </location>
</feature>
<keyword evidence="2 5" id="KW-0812">Transmembrane</keyword>
<dbReference type="InterPro" id="IPR007016">
    <property type="entry name" value="O-antigen_ligase-rel_domated"/>
</dbReference>
<evidence type="ECO:0000256" key="6">
    <source>
        <dbReference type="SAM" id="SignalP"/>
    </source>
</evidence>
<evidence type="ECO:0000259" key="7">
    <source>
        <dbReference type="Pfam" id="PF04932"/>
    </source>
</evidence>
<gene>
    <name evidence="8" type="ORF">LA521A_21710</name>
</gene>
<keyword evidence="3 5" id="KW-1133">Transmembrane helix</keyword>
<feature type="transmembrane region" description="Helical" evidence="5">
    <location>
        <begin position="120"/>
        <end position="138"/>
    </location>
</feature>
<dbReference type="Pfam" id="PF04932">
    <property type="entry name" value="Wzy_C"/>
    <property type="match status" value="1"/>
</dbReference>
<keyword evidence="4 5" id="KW-0472">Membrane</keyword>
<dbReference type="Proteomes" id="UP001317822">
    <property type="component" value="Chromosome"/>
</dbReference>
<feature type="chain" id="PRO_5045508917" description="O-antigen ligase-related domain-containing protein" evidence="6">
    <location>
        <begin position="17"/>
        <end position="170"/>
    </location>
</feature>
<evidence type="ECO:0000256" key="4">
    <source>
        <dbReference type="ARBA" id="ARBA00023136"/>
    </source>
</evidence>
<reference evidence="8 9" key="1">
    <citation type="journal article" date="2023" name="Int. J. Syst. Evol. Microbiol.">
        <title>Physiological and genomic analyses of cobalamin (vitamin B12)-auxotrophy of Lysobacter auxotrophicus sp. nov., a methionine-auxotrophic chitinolytic bacterium isolated from chitin-treated soil.</title>
        <authorList>
            <person name="Saito A."/>
            <person name="Dohra H."/>
            <person name="Hamada M."/>
            <person name="Moriuchi R."/>
            <person name="Kotsuchibashi Y."/>
            <person name="Mori K."/>
        </authorList>
    </citation>
    <scope>NUCLEOTIDE SEQUENCE [LARGE SCALE GENOMIC DNA]</scope>
    <source>
        <strain evidence="8 9">5-21a</strain>
    </source>
</reference>
<evidence type="ECO:0000256" key="5">
    <source>
        <dbReference type="SAM" id="Phobius"/>
    </source>
</evidence>
<dbReference type="PANTHER" id="PTHR37422">
    <property type="entry name" value="TEICHURONIC ACID BIOSYNTHESIS PROTEIN TUAE"/>
    <property type="match status" value="1"/>
</dbReference>
<feature type="transmembrane region" description="Helical" evidence="5">
    <location>
        <begin position="89"/>
        <end position="108"/>
    </location>
</feature>
<protein>
    <recommendedName>
        <fullName evidence="7">O-antigen ligase-related domain-containing protein</fullName>
    </recommendedName>
</protein>
<evidence type="ECO:0000313" key="8">
    <source>
        <dbReference type="EMBL" id="BDU16970.1"/>
    </source>
</evidence>
<dbReference type="InterPro" id="IPR051533">
    <property type="entry name" value="WaaL-like"/>
</dbReference>
<name>A0ABM8DEC6_9GAMM</name>
<keyword evidence="6" id="KW-0732">Signal</keyword>
<evidence type="ECO:0000256" key="1">
    <source>
        <dbReference type="ARBA" id="ARBA00004141"/>
    </source>
</evidence>
<evidence type="ECO:0000256" key="3">
    <source>
        <dbReference type="ARBA" id="ARBA00022989"/>
    </source>
</evidence>
<dbReference type="EMBL" id="AP027041">
    <property type="protein sequence ID" value="BDU16970.1"/>
    <property type="molecule type" value="Genomic_DNA"/>
</dbReference>
<evidence type="ECO:0000256" key="2">
    <source>
        <dbReference type="ARBA" id="ARBA00022692"/>
    </source>
</evidence>
<dbReference type="PANTHER" id="PTHR37422:SF23">
    <property type="entry name" value="TEICHURONIC ACID BIOSYNTHESIS PROTEIN TUAE"/>
    <property type="match status" value="1"/>
</dbReference>
<keyword evidence="9" id="KW-1185">Reference proteome</keyword>
<comment type="subcellular location">
    <subcellularLocation>
        <location evidence="1">Membrane</location>
        <topology evidence="1">Multi-pass membrane protein</topology>
    </subcellularLocation>
</comment>
<proteinExistence type="predicted"/>
<feature type="signal peptide" evidence="6">
    <location>
        <begin position="1"/>
        <end position="16"/>
    </location>
</feature>
<evidence type="ECO:0000313" key="9">
    <source>
        <dbReference type="Proteomes" id="UP001317822"/>
    </source>
</evidence>
<sequence>MTFACFASACMVWAYAWTGLSARLELDPLKDLRWQYLEYGWEAAKAYWPWGSGPGTFRYAYAPFEPLTKTGAVYALHAHDEFLELLVEWGAFGVFFVAAALALFVIAIRNKLIVARDRPPIMVGSVVAVTVPMLHSLVDYPLRTYAVMAVLAVPLSLLLSGTRGNCGGEA</sequence>
<feature type="transmembrane region" description="Helical" evidence="5">
    <location>
        <begin position="144"/>
        <end position="162"/>
    </location>
</feature>
<organism evidence="8 9">
    <name type="scientific">Lysobacter auxotrophicus</name>
    <dbReference type="NCBI Taxonomy" id="2992573"/>
    <lineage>
        <taxon>Bacteria</taxon>
        <taxon>Pseudomonadati</taxon>
        <taxon>Pseudomonadota</taxon>
        <taxon>Gammaproteobacteria</taxon>
        <taxon>Lysobacterales</taxon>
        <taxon>Lysobacteraceae</taxon>
        <taxon>Lysobacter</taxon>
    </lineage>
</organism>
<accession>A0ABM8DEC6</accession>